<comment type="caution">
    <text evidence="3">The sequence shown here is derived from an EMBL/GenBank/DDBJ whole genome shotgun (WGS) entry which is preliminary data.</text>
</comment>
<evidence type="ECO:0000259" key="2">
    <source>
        <dbReference type="Pfam" id="PF22725"/>
    </source>
</evidence>
<dbReference type="Pfam" id="PF22725">
    <property type="entry name" value="GFO_IDH_MocA_C3"/>
    <property type="match status" value="1"/>
</dbReference>
<dbReference type="AlphaFoldDB" id="A0ABD4Z456"/>
<name>A0ABD4Z456_9CREN</name>
<dbReference type="RefSeq" id="WP_285273080.1">
    <property type="nucleotide sequence ID" value="NZ_JASNVW010000001.1"/>
</dbReference>
<protein>
    <submittedName>
        <fullName evidence="3">Gfo/Idh/MocA family oxidoreductase</fullName>
    </submittedName>
</protein>
<dbReference type="SUPFAM" id="SSF55347">
    <property type="entry name" value="Glyceraldehyde-3-phosphate dehydrogenase-like, C-terminal domain"/>
    <property type="match status" value="1"/>
</dbReference>
<dbReference type="InterPro" id="IPR000683">
    <property type="entry name" value="Gfo/Idh/MocA-like_OxRdtase_N"/>
</dbReference>
<feature type="domain" description="Gfo/Idh/MocA-like oxidoreductase N-terminal" evidence="1">
    <location>
        <begin position="5"/>
        <end position="126"/>
    </location>
</feature>
<dbReference type="PANTHER" id="PTHR43377:SF1">
    <property type="entry name" value="BILIVERDIN REDUCTASE A"/>
    <property type="match status" value="1"/>
</dbReference>
<dbReference type="InterPro" id="IPR051450">
    <property type="entry name" value="Gfo/Idh/MocA_Oxidoreductases"/>
</dbReference>
<reference evidence="3 4" key="1">
    <citation type="submission" date="2023-05" db="EMBL/GenBank/DDBJ databases">
        <title>A new hyperthermophilic archaea 'Ignisphaera cupida' sp. nov. and description of the family 'Ignisphaeraceae' fam. nov.</title>
        <authorList>
            <person name="Podosokorskaya O.A."/>
            <person name="Elcheninov A.G."/>
            <person name="Klukina A."/>
            <person name="Merkel A.Y."/>
        </authorList>
    </citation>
    <scope>NUCLEOTIDE SEQUENCE [LARGE SCALE GENOMIC DNA]</scope>
    <source>
        <strain evidence="3 4">4213-co</strain>
    </source>
</reference>
<organism evidence="3 4">
    <name type="scientific">Ignisphaera cupida</name>
    <dbReference type="NCBI Taxonomy" id="3050454"/>
    <lineage>
        <taxon>Archaea</taxon>
        <taxon>Thermoproteota</taxon>
        <taxon>Thermoprotei</taxon>
        <taxon>Desulfurococcales</taxon>
        <taxon>Desulfurococcaceae</taxon>
        <taxon>Ignisphaera</taxon>
    </lineage>
</organism>
<dbReference type="PANTHER" id="PTHR43377">
    <property type="entry name" value="BILIVERDIN REDUCTASE A"/>
    <property type="match status" value="1"/>
</dbReference>
<accession>A0ABD4Z456</accession>
<evidence type="ECO:0000313" key="3">
    <source>
        <dbReference type="EMBL" id="MDK6028106.1"/>
    </source>
</evidence>
<feature type="domain" description="GFO/IDH/MocA-like oxidoreductase" evidence="2">
    <location>
        <begin position="134"/>
        <end position="255"/>
    </location>
</feature>
<dbReference type="InterPro" id="IPR036291">
    <property type="entry name" value="NAD(P)-bd_dom_sf"/>
</dbReference>
<evidence type="ECO:0000259" key="1">
    <source>
        <dbReference type="Pfam" id="PF01408"/>
    </source>
</evidence>
<sequence length="333" mass="37687">MADKLRMALVGAGMIVREAHIKSLKRLSDRVEVVAVYSRRLEVAKNFAKEHGIPLYTDNWREVIGRSDVDVVLIATPNYTHKPIAVEAAKSGKHIFLEKPIALSIEDGEAIVKEAESHGVKLLVGHCLRFWPEYVRIKKAVENGVIGEPRVARAYRLSSFPRWTQWHRYKEFSGGVVIDLGIHDLDYLRWVLGEPVEVYAVGGIRTRYSVDAIDYAMAIIKFRDGAIAYVESSWAMPENFRFYTYLEITGTKGLLTVDNNTTATVTTYIDDSFWSFAPVDDNAYYLEMKAFLDWIQHDVKPPLEPRDAVESLRLALAIVKSIERGEVVKIAVG</sequence>
<gene>
    <name evidence="3" type="ORF">QPL79_01845</name>
</gene>
<dbReference type="Pfam" id="PF01408">
    <property type="entry name" value="GFO_IDH_MocA"/>
    <property type="match status" value="1"/>
</dbReference>
<keyword evidence="4" id="KW-1185">Reference proteome</keyword>
<proteinExistence type="predicted"/>
<dbReference type="InterPro" id="IPR055170">
    <property type="entry name" value="GFO_IDH_MocA-like_dom"/>
</dbReference>
<dbReference type="Gene3D" id="3.40.50.720">
    <property type="entry name" value="NAD(P)-binding Rossmann-like Domain"/>
    <property type="match status" value="1"/>
</dbReference>
<dbReference type="Proteomes" id="UP001529235">
    <property type="component" value="Unassembled WGS sequence"/>
</dbReference>
<dbReference type="Gene3D" id="3.30.360.10">
    <property type="entry name" value="Dihydrodipicolinate Reductase, domain 2"/>
    <property type="match status" value="1"/>
</dbReference>
<evidence type="ECO:0000313" key="4">
    <source>
        <dbReference type="Proteomes" id="UP001529235"/>
    </source>
</evidence>
<dbReference type="EMBL" id="JASNVW010000001">
    <property type="protein sequence ID" value="MDK6028106.1"/>
    <property type="molecule type" value="Genomic_DNA"/>
</dbReference>
<dbReference type="SUPFAM" id="SSF51735">
    <property type="entry name" value="NAD(P)-binding Rossmann-fold domains"/>
    <property type="match status" value="1"/>
</dbReference>